<accession>F4RF57</accession>
<feature type="compositionally biased region" description="Polar residues" evidence="1">
    <location>
        <begin position="26"/>
        <end position="45"/>
    </location>
</feature>
<dbReference type="EMBL" id="GL883099">
    <property type="protein sequence ID" value="EGG08756.1"/>
    <property type="molecule type" value="Genomic_DNA"/>
</dbReference>
<dbReference type="KEGG" id="mlr:MELLADRAFT_104570"/>
<dbReference type="HOGENOM" id="CLU_758823_0_0_1"/>
<proteinExistence type="predicted"/>
<evidence type="ECO:0000313" key="3">
    <source>
        <dbReference type="Proteomes" id="UP000001072"/>
    </source>
</evidence>
<feature type="compositionally biased region" description="Polar residues" evidence="1">
    <location>
        <begin position="104"/>
        <end position="123"/>
    </location>
</feature>
<sequence length="365" mass="37014">MSNPESIDQFNTSVKRSSDRLRGGSATPQDSQSAELPSDTISATDANADKLSAGQGRKGKSAAAKKGPANAGNQAALPGSQLPGQNPHSSSAPATALTGDAPPTNGNGTTATSVSGTQVTSIPATERPPTTKAVTVPVPGSIASSTLLIAKEVINANKVKDAQLPPTAEQAAAIVERASGVLSRIDECLPEAIKSWLNSKGFALVTMAPGGSSTGVGGVNALDTPVESCSTLAPSNAAGLPASGHSATPRSCDDRNGITPKPSSTSSVKRALEWPGDVEETHAQVEVNTTLTTDAPNLGTMLSEAVGAAGTGIKVLEIAAPTVEDLTEMVRLTVVRRDVAVVMTVMVRALRGRQTRSNAVASLWS</sequence>
<name>F4RF57_MELLP</name>
<feature type="compositionally biased region" description="Polar residues" evidence="1">
    <location>
        <begin position="82"/>
        <end position="93"/>
    </location>
</feature>
<dbReference type="RefSeq" id="XP_007407730.1">
    <property type="nucleotide sequence ID" value="XM_007407668.1"/>
</dbReference>
<feature type="region of interest" description="Disordered" evidence="1">
    <location>
        <begin position="237"/>
        <end position="268"/>
    </location>
</feature>
<dbReference type="VEuPathDB" id="FungiDB:MELLADRAFT_104570"/>
<organism evidence="3">
    <name type="scientific">Melampsora larici-populina (strain 98AG31 / pathotype 3-4-7)</name>
    <name type="common">Poplar leaf rust fungus</name>
    <dbReference type="NCBI Taxonomy" id="747676"/>
    <lineage>
        <taxon>Eukaryota</taxon>
        <taxon>Fungi</taxon>
        <taxon>Dikarya</taxon>
        <taxon>Basidiomycota</taxon>
        <taxon>Pucciniomycotina</taxon>
        <taxon>Pucciniomycetes</taxon>
        <taxon>Pucciniales</taxon>
        <taxon>Melampsoraceae</taxon>
        <taxon>Melampsora</taxon>
    </lineage>
</organism>
<evidence type="ECO:0000256" key="1">
    <source>
        <dbReference type="SAM" id="MobiDB-lite"/>
    </source>
</evidence>
<feature type="compositionally biased region" description="Polar residues" evidence="1">
    <location>
        <begin position="1"/>
        <end position="15"/>
    </location>
</feature>
<feature type="compositionally biased region" description="Low complexity" evidence="1">
    <location>
        <begin position="128"/>
        <end position="137"/>
    </location>
</feature>
<dbReference type="GeneID" id="18922317"/>
<feature type="compositionally biased region" description="Low complexity" evidence="1">
    <location>
        <begin position="61"/>
        <end position="76"/>
    </location>
</feature>
<reference evidence="3" key="1">
    <citation type="journal article" date="2011" name="Proc. Natl. Acad. Sci. U.S.A.">
        <title>Obligate biotrophy features unraveled by the genomic analysis of rust fungi.</title>
        <authorList>
            <person name="Duplessis S."/>
            <person name="Cuomo C.A."/>
            <person name="Lin Y.-C."/>
            <person name="Aerts A."/>
            <person name="Tisserant E."/>
            <person name="Veneault-Fourrey C."/>
            <person name="Joly D.L."/>
            <person name="Hacquard S."/>
            <person name="Amselem J."/>
            <person name="Cantarel B.L."/>
            <person name="Chiu R."/>
            <person name="Coutinho P.M."/>
            <person name="Feau N."/>
            <person name="Field M."/>
            <person name="Frey P."/>
            <person name="Gelhaye E."/>
            <person name="Goldberg J."/>
            <person name="Grabherr M.G."/>
            <person name="Kodira C.D."/>
            <person name="Kohler A."/>
            <person name="Kuees U."/>
            <person name="Lindquist E.A."/>
            <person name="Lucas S.M."/>
            <person name="Mago R."/>
            <person name="Mauceli E."/>
            <person name="Morin E."/>
            <person name="Murat C."/>
            <person name="Pangilinan J.L."/>
            <person name="Park R."/>
            <person name="Pearson M."/>
            <person name="Quesneville H."/>
            <person name="Rouhier N."/>
            <person name="Sakthikumar S."/>
            <person name="Salamov A.A."/>
            <person name="Schmutz J."/>
            <person name="Selles B."/>
            <person name="Shapiro H."/>
            <person name="Tanguay P."/>
            <person name="Tuskan G.A."/>
            <person name="Henrissat B."/>
            <person name="Van de Peer Y."/>
            <person name="Rouze P."/>
            <person name="Ellis J.G."/>
            <person name="Dodds P.N."/>
            <person name="Schein J.E."/>
            <person name="Zhong S."/>
            <person name="Hamelin R.C."/>
            <person name="Grigoriev I.V."/>
            <person name="Szabo L.J."/>
            <person name="Martin F."/>
        </authorList>
    </citation>
    <scope>NUCLEOTIDE SEQUENCE [LARGE SCALE GENOMIC DNA]</scope>
    <source>
        <strain evidence="3">98AG31 / pathotype 3-4-7</strain>
    </source>
</reference>
<protein>
    <submittedName>
        <fullName evidence="2">Uncharacterized protein</fullName>
    </submittedName>
</protein>
<feature type="region of interest" description="Disordered" evidence="1">
    <location>
        <begin position="1"/>
        <end position="137"/>
    </location>
</feature>
<dbReference type="Proteomes" id="UP000001072">
    <property type="component" value="Unassembled WGS sequence"/>
</dbReference>
<dbReference type="InParanoid" id="F4RF57"/>
<keyword evidence="3" id="KW-1185">Reference proteome</keyword>
<dbReference type="AlphaFoldDB" id="F4RF57"/>
<evidence type="ECO:0000313" key="2">
    <source>
        <dbReference type="EMBL" id="EGG08756.1"/>
    </source>
</evidence>
<gene>
    <name evidence="2" type="ORF">MELLADRAFT_104570</name>
</gene>